<dbReference type="InterPro" id="IPR054612">
    <property type="entry name" value="Phage_capsid-like_C"/>
</dbReference>
<proteinExistence type="predicted"/>
<dbReference type="InterPro" id="IPR024455">
    <property type="entry name" value="Phage_capsid"/>
</dbReference>
<dbReference type="NCBIfam" id="TIGR01554">
    <property type="entry name" value="major_cap_HK97"/>
    <property type="match status" value="1"/>
</dbReference>
<name>A0A2N6Q6T8_9BACT</name>
<comment type="caution">
    <text evidence="4">The sequence shown here is derived from an EMBL/GenBank/DDBJ whole genome shotgun (WGS) entry which is preliminary data.</text>
</comment>
<dbReference type="EMBL" id="PNGI01000006">
    <property type="protein sequence ID" value="PMC10721.1"/>
    <property type="molecule type" value="Genomic_DNA"/>
</dbReference>
<dbReference type="Proteomes" id="UP000235661">
    <property type="component" value="Unassembled WGS sequence"/>
</dbReference>
<evidence type="ECO:0000313" key="5">
    <source>
        <dbReference type="Proteomes" id="UP000235661"/>
    </source>
</evidence>
<organism evidence="4 5">
    <name type="scientific">Hoylesella timonensis</name>
    <dbReference type="NCBI Taxonomy" id="386414"/>
    <lineage>
        <taxon>Bacteria</taxon>
        <taxon>Pseudomonadati</taxon>
        <taxon>Bacteroidota</taxon>
        <taxon>Bacteroidia</taxon>
        <taxon>Bacteroidales</taxon>
        <taxon>Prevotellaceae</taxon>
        <taxon>Hoylesella</taxon>
    </lineage>
</organism>
<evidence type="ECO:0000256" key="2">
    <source>
        <dbReference type="SAM" id="Coils"/>
    </source>
</evidence>
<gene>
    <name evidence="4" type="ORF">CJ232_04275</name>
</gene>
<dbReference type="RefSeq" id="WP_102188096.1">
    <property type="nucleotide sequence ID" value="NZ_PNGI01000006.1"/>
</dbReference>
<comment type="subcellular location">
    <subcellularLocation>
        <location evidence="1">Virion</location>
    </subcellularLocation>
</comment>
<keyword evidence="2" id="KW-0175">Coiled coil</keyword>
<evidence type="ECO:0000313" key="4">
    <source>
        <dbReference type="EMBL" id="PMC10721.1"/>
    </source>
</evidence>
<dbReference type="SUPFAM" id="SSF56563">
    <property type="entry name" value="Major capsid protein gp5"/>
    <property type="match status" value="1"/>
</dbReference>
<accession>A0A2N6Q6T8</accession>
<feature type="coiled-coil region" evidence="2">
    <location>
        <begin position="12"/>
        <end position="57"/>
    </location>
</feature>
<dbReference type="Pfam" id="PF05065">
    <property type="entry name" value="Phage_capsid"/>
    <property type="match status" value="1"/>
</dbReference>
<evidence type="ECO:0000256" key="1">
    <source>
        <dbReference type="ARBA" id="ARBA00004328"/>
    </source>
</evidence>
<reference evidence="4 5" key="1">
    <citation type="submission" date="2017-09" db="EMBL/GenBank/DDBJ databases">
        <title>Bacterial strain isolated from the female urinary microbiota.</title>
        <authorList>
            <person name="Thomas-White K."/>
            <person name="Kumar N."/>
            <person name="Forster S."/>
            <person name="Putonti C."/>
            <person name="Lawley T."/>
            <person name="Wolfe A.J."/>
        </authorList>
    </citation>
    <scope>NUCLEOTIDE SEQUENCE [LARGE SCALE GENOMIC DNA]</scope>
    <source>
        <strain evidence="4 5">UMB0818</strain>
    </source>
</reference>
<dbReference type="AlphaFoldDB" id="A0A2N6Q6T8"/>
<sequence>MKEKKLNIRDLVNQYQENCERINAIADACELEKRERNEKEEAEYKALSRENSLLQMRMQAEAAKVYAEEGQPVDSDKLLRENLIEKNQKVTISLMRESVVTPQTTAALADTGIIPVSEQEILTPIRKGLIYDKVGLPIRSGLAGKLRWPIHGKAVASFADEAERLVDSKIDFSKLEMQGYRLGIAIPVTKEELEDSHGIVESVIKSEAPAAIVDVINDALFSVDKKYTAADGQKHDRKVFGPFVKAAESAIAFAGAVPTRKELLKMLSKVSSEVDMVNPCWIMNEAMKAELQDVKVDAGSGRFVCENDMILGYPVFTTADIGDGNIGFGDWSYQAAGFFGNMNFIADPYTLARRNAVDFVLNARFGTVTLRDEAFVLGKAKAGNV</sequence>
<evidence type="ECO:0000259" key="3">
    <source>
        <dbReference type="Pfam" id="PF05065"/>
    </source>
</evidence>
<feature type="domain" description="Phage capsid-like C-terminal" evidence="3">
    <location>
        <begin position="118"/>
        <end position="379"/>
    </location>
</feature>
<protein>
    <submittedName>
        <fullName evidence="4">Phage major capsid protein</fullName>
    </submittedName>
</protein>